<evidence type="ECO:0000313" key="2">
    <source>
        <dbReference type="EMBL" id="PIS17787.1"/>
    </source>
</evidence>
<evidence type="ECO:0000259" key="1">
    <source>
        <dbReference type="Pfam" id="PF12146"/>
    </source>
</evidence>
<dbReference type="Proteomes" id="UP000229574">
    <property type="component" value="Unassembled WGS sequence"/>
</dbReference>
<dbReference type="InterPro" id="IPR022742">
    <property type="entry name" value="Hydrolase_4"/>
</dbReference>
<name>A0A2H0WYU6_9BACT</name>
<comment type="caution">
    <text evidence="2">The sequence shown here is derived from an EMBL/GenBank/DDBJ whole genome shotgun (WGS) entry which is preliminary data.</text>
</comment>
<accession>A0A2H0WYU6</accession>
<protein>
    <recommendedName>
        <fullName evidence="1">Serine aminopeptidase S33 domain-containing protein</fullName>
    </recommendedName>
</protein>
<dbReference type="EMBL" id="PEYY01000113">
    <property type="protein sequence ID" value="PIS17787.1"/>
    <property type="molecule type" value="Genomic_DNA"/>
</dbReference>
<reference evidence="3" key="1">
    <citation type="submission" date="2017-09" db="EMBL/GenBank/DDBJ databases">
        <title>Depth-based differentiation of microbial function through sediment-hosted aquifers and enrichment of novel symbionts in the deep terrestrial subsurface.</title>
        <authorList>
            <person name="Probst A.J."/>
            <person name="Ladd B."/>
            <person name="Jarett J.K."/>
            <person name="Geller-Mcgrath D.E."/>
            <person name="Sieber C.M.K."/>
            <person name="Emerson J.B."/>
            <person name="Anantharaman K."/>
            <person name="Thomas B.C."/>
            <person name="Malmstrom R."/>
            <person name="Stieglmeier M."/>
            <person name="Klingl A."/>
            <person name="Woyke T."/>
            <person name="Ryan C.M."/>
            <person name="Banfield J.F."/>
        </authorList>
    </citation>
    <scope>NUCLEOTIDE SEQUENCE [LARGE SCALE GENOMIC DNA]</scope>
</reference>
<dbReference type="InterPro" id="IPR029058">
    <property type="entry name" value="AB_hydrolase_fold"/>
</dbReference>
<evidence type="ECO:0000313" key="3">
    <source>
        <dbReference type="Proteomes" id="UP000229574"/>
    </source>
</evidence>
<feature type="non-terminal residue" evidence="2">
    <location>
        <position position="198"/>
    </location>
</feature>
<dbReference type="Gene3D" id="3.40.50.1820">
    <property type="entry name" value="alpha/beta hydrolase"/>
    <property type="match status" value="1"/>
</dbReference>
<dbReference type="Pfam" id="PF12146">
    <property type="entry name" value="Hydrolase_4"/>
    <property type="match status" value="1"/>
</dbReference>
<proteinExistence type="predicted"/>
<sequence length="198" mass="21789">MVNGKWLMVGAFVVVGSVILISNHKFSNSQIEQQIIKQLPYEKYSFENLAKRGGTPSQIEVVGNKFYYYSEGRRISGEVNSVVGEVKGVIIMARGYVDKEIYKTGVGTHNAAKYYAERGYVTYAPDFSGYGESDPEDANALGARLVKPVEILDLIASVPQDKPIFLWGHSNGGQIMLSVAEILGRVEPRGRTPRVLGV</sequence>
<gene>
    <name evidence="2" type="ORF">COT54_02825</name>
</gene>
<organism evidence="2 3">
    <name type="scientific">Candidatus Collierbacteria bacterium CG09_land_8_20_14_0_10_46_12</name>
    <dbReference type="NCBI Taxonomy" id="1974533"/>
    <lineage>
        <taxon>Bacteria</taxon>
        <taxon>Candidatus Collieribacteriota</taxon>
    </lineage>
</organism>
<feature type="domain" description="Serine aminopeptidase S33" evidence="1">
    <location>
        <begin position="107"/>
        <end position="180"/>
    </location>
</feature>
<dbReference type="SUPFAM" id="SSF53474">
    <property type="entry name" value="alpha/beta-Hydrolases"/>
    <property type="match status" value="1"/>
</dbReference>
<dbReference type="AlphaFoldDB" id="A0A2H0WYU6"/>